<dbReference type="Proteomes" id="UP000695007">
    <property type="component" value="Unplaced"/>
</dbReference>
<keyword evidence="3" id="KW-1185">Reference proteome</keyword>
<dbReference type="InterPro" id="IPR001331">
    <property type="entry name" value="GDS_CDC24_CS"/>
</dbReference>
<feature type="domain" description="DH" evidence="2">
    <location>
        <begin position="53"/>
        <end position="229"/>
    </location>
</feature>
<dbReference type="AlphaFoldDB" id="A0AAJ7DU78"/>
<dbReference type="Gene3D" id="1.20.900.10">
    <property type="entry name" value="Dbl homology (DH) domain"/>
    <property type="match status" value="1"/>
</dbReference>
<reference evidence="4" key="1">
    <citation type="submission" date="2025-08" db="UniProtKB">
        <authorList>
            <consortium name="RefSeq"/>
        </authorList>
    </citation>
    <scope>IDENTIFICATION</scope>
</reference>
<dbReference type="PROSITE" id="PS50003">
    <property type="entry name" value="PH_DOMAIN"/>
    <property type="match status" value="1"/>
</dbReference>
<dbReference type="SMART" id="SM00325">
    <property type="entry name" value="RhoGEF"/>
    <property type="match status" value="1"/>
</dbReference>
<dbReference type="Pfam" id="PF00621">
    <property type="entry name" value="RhoGEF"/>
    <property type="match status" value="1"/>
</dbReference>
<dbReference type="PROSITE" id="PS00741">
    <property type="entry name" value="DH_1"/>
    <property type="match status" value="1"/>
</dbReference>
<sequence length="486" mass="56693">MDIPNTPKKPTLSAELKKIIDQRNMMTIRTRMKVLNALDEIYQENLMKKEESLRIQAIQEILSSEVKYLRQLEIIMEFFMKPILERKLLNYDSYITLFENIETLYSVNGELLKELNENPENIAQAFYKLAPFFKLYSVYAYNYKRALIVLQEIQQNYSTIAEFITSQETRPEVSNKLSSLLIAPIQRVPRYKLLLKEVLRHTIPKQQDYIILQASLVEIEKVATHINFLVAEYEDAQKLLELQKNIVGQINLIKPGRKLIRQGPLMRVSRRGNTSFRRHFVLLSDTLLYCKGNPESLTICCLLPLNKCKVERVLSNGLFKVICIQETLLLYSENGDSEAWIEELQAAVNKYIECRKTLRKDSSARIPVRRIRDIEKENFIEKRCKKKRPLSINEAIEPLADNSKIVYVNQDSESVFSSENSNFCFAFKRFKRAPVEVEPTVKEKLRFWIDGLKKKNSKIETPNRNNVFHVTKNNASNLQIVSAIVM</sequence>
<name>A0AAJ7DU78_9HYME</name>
<dbReference type="KEGG" id="csol:105361223"/>
<dbReference type="Gene3D" id="2.30.29.30">
    <property type="entry name" value="Pleckstrin-homology domain (PH domain)/Phosphotyrosine-binding domain (PTB)"/>
    <property type="match status" value="1"/>
</dbReference>
<dbReference type="InterPro" id="IPR011993">
    <property type="entry name" value="PH-like_dom_sf"/>
</dbReference>
<accession>A0AAJ7DU78</accession>
<evidence type="ECO:0000313" key="3">
    <source>
        <dbReference type="Proteomes" id="UP000695007"/>
    </source>
</evidence>
<dbReference type="InterPro" id="IPR000219">
    <property type="entry name" value="DH_dom"/>
</dbReference>
<dbReference type="InterPro" id="IPR035899">
    <property type="entry name" value="DBL_dom_sf"/>
</dbReference>
<dbReference type="PROSITE" id="PS50010">
    <property type="entry name" value="DH_2"/>
    <property type="match status" value="1"/>
</dbReference>
<dbReference type="SMART" id="SM00233">
    <property type="entry name" value="PH"/>
    <property type="match status" value="1"/>
</dbReference>
<dbReference type="CDD" id="cd00160">
    <property type="entry name" value="RhoGEF"/>
    <property type="match status" value="1"/>
</dbReference>
<feature type="domain" description="PH" evidence="1">
    <location>
        <begin position="258"/>
        <end position="349"/>
    </location>
</feature>
<dbReference type="SUPFAM" id="SSF50729">
    <property type="entry name" value="PH domain-like"/>
    <property type="match status" value="1"/>
</dbReference>
<dbReference type="GO" id="GO:0005085">
    <property type="term" value="F:guanyl-nucleotide exchange factor activity"/>
    <property type="evidence" value="ECO:0007669"/>
    <property type="project" value="InterPro"/>
</dbReference>
<dbReference type="PANTHER" id="PTHR12673:SF159">
    <property type="entry name" value="LD03170P"/>
    <property type="match status" value="1"/>
</dbReference>
<dbReference type="InterPro" id="IPR001849">
    <property type="entry name" value="PH_domain"/>
</dbReference>
<dbReference type="RefSeq" id="XP_011496634.1">
    <property type="nucleotide sequence ID" value="XM_011498332.1"/>
</dbReference>
<dbReference type="GO" id="GO:0035556">
    <property type="term" value="P:intracellular signal transduction"/>
    <property type="evidence" value="ECO:0007669"/>
    <property type="project" value="InterPro"/>
</dbReference>
<dbReference type="GeneID" id="105361223"/>
<evidence type="ECO:0000313" key="4">
    <source>
        <dbReference type="RefSeq" id="XP_011496634.1"/>
    </source>
</evidence>
<dbReference type="CTD" id="38806"/>
<organism evidence="3 4">
    <name type="scientific">Ceratosolen solmsi marchali</name>
    <dbReference type="NCBI Taxonomy" id="326594"/>
    <lineage>
        <taxon>Eukaryota</taxon>
        <taxon>Metazoa</taxon>
        <taxon>Ecdysozoa</taxon>
        <taxon>Arthropoda</taxon>
        <taxon>Hexapoda</taxon>
        <taxon>Insecta</taxon>
        <taxon>Pterygota</taxon>
        <taxon>Neoptera</taxon>
        <taxon>Endopterygota</taxon>
        <taxon>Hymenoptera</taxon>
        <taxon>Apocrita</taxon>
        <taxon>Proctotrupomorpha</taxon>
        <taxon>Chalcidoidea</taxon>
        <taxon>Agaonidae</taxon>
        <taxon>Agaoninae</taxon>
        <taxon>Ceratosolen</taxon>
    </lineage>
</organism>
<dbReference type="SUPFAM" id="SSF48065">
    <property type="entry name" value="DBL homology domain (DH-domain)"/>
    <property type="match status" value="1"/>
</dbReference>
<dbReference type="PANTHER" id="PTHR12673">
    <property type="entry name" value="FACIOGENITAL DYSPLASIA PROTEIN"/>
    <property type="match status" value="1"/>
</dbReference>
<gene>
    <name evidence="4" type="primary">LOC105361223</name>
</gene>
<evidence type="ECO:0000259" key="1">
    <source>
        <dbReference type="PROSITE" id="PS50003"/>
    </source>
</evidence>
<protein>
    <submittedName>
        <fullName evidence="4">Uncharacterized protein</fullName>
    </submittedName>
</protein>
<evidence type="ECO:0000259" key="2">
    <source>
        <dbReference type="PROSITE" id="PS50010"/>
    </source>
</evidence>
<dbReference type="InterPro" id="IPR051092">
    <property type="entry name" value="FYVE_RhoGEF_PH"/>
</dbReference>
<dbReference type="GO" id="GO:0005737">
    <property type="term" value="C:cytoplasm"/>
    <property type="evidence" value="ECO:0007669"/>
    <property type="project" value="TreeGrafter"/>
</dbReference>
<proteinExistence type="predicted"/>